<feature type="domain" description="Leucine-rich repeat-containing N-terminal plant-type" evidence="6">
    <location>
        <begin position="27"/>
        <end position="64"/>
    </location>
</feature>
<protein>
    <recommendedName>
        <fullName evidence="6">Leucine-rich repeat-containing N-terminal plant-type domain-containing protein</fullName>
    </recommendedName>
</protein>
<dbReference type="SUPFAM" id="SSF52058">
    <property type="entry name" value="L domain-like"/>
    <property type="match status" value="1"/>
</dbReference>
<dbReference type="InterPro" id="IPR012677">
    <property type="entry name" value="Nucleotide-bd_a/b_plait_sf"/>
</dbReference>
<dbReference type="PANTHER" id="PTHR48059:SF13">
    <property type="entry name" value="LEUCINE-RICH REPEAT-CONTAINING N-TERMINAL PLANT-TYPE DOMAIN-CONTAINING PROTEIN"/>
    <property type="match status" value="1"/>
</dbReference>
<reference evidence="7 8" key="1">
    <citation type="journal article" date="2020" name="BMC Genomics">
        <title>Intraspecific diversification of the crop wild relative Brassica cretica Lam. using demographic model selection.</title>
        <authorList>
            <person name="Kioukis A."/>
            <person name="Michalopoulou V.A."/>
            <person name="Briers L."/>
            <person name="Pirintsos S."/>
            <person name="Studholme D.J."/>
            <person name="Pavlidis P."/>
            <person name="Sarris P.F."/>
        </authorList>
    </citation>
    <scope>NUCLEOTIDE SEQUENCE [LARGE SCALE GENOMIC DNA]</scope>
    <source>
        <strain evidence="8">cv. PFS-1207/04</strain>
    </source>
</reference>
<dbReference type="Gene3D" id="3.80.10.10">
    <property type="entry name" value="Ribonuclease Inhibitor"/>
    <property type="match status" value="1"/>
</dbReference>
<dbReference type="Gene3D" id="3.30.70.330">
    <property type="match status" value="2"/>
</dbReference>
<keyword evidence="3" id="KW-0677">Repeat</keyword>
<evidence type="ECO:0000256" key="1">
    <source>
        <dbReference type="ARBA" id="ARBA00004196"/>
    </source>
</evidence>
<dbReference type="InterPro" id="IPR035979">
    <property type="entry name" value="RBD_domain_sf"/>
</dbReference>
<evidence type="ECO:0000313" key="8">
    <source>
        <dbReference type="Proteomes" id="UP000266723"/>
    </source>
</evidence>
<sequence>MDKITTTFLFSLFALLLTASLSKDLCHKDDANTLLKIKKSLNNPYTIISWDPKDDCCTWVSVECGDATVDHRVISLDISNDDVSAQIPPEVGDLLYLQTLIFRKLPNLTGEIQPTIAKLKYLRFLWLSWTNLTGPVPEFLSQLKDLEYINLSFNDLSGSIPGSLSLLPKLGILELSRNKLTGDHSLSLSILWVPRRQVPEASESSRGRTENLVHHMKAWMDTCASRTKIRVEGFNTSSDRLVLLRALKDLFETCGEVKNIEIRVDPVSKLIRSCLVILLGEGAKEKALLLNGSQVGGRKLTLSAVERTDGLTTSGRAAKFVADFQKNRSEIISVTGYDPTLPQEDLESVLWKHFAACGEITEITYRVSSVLVHLYGLGSLQRAVQLNGTDLGGGFTLTVPYPKREKAEAEHAIPDDITKTLY</sequence>
<keyword evidence="8" id="KW-1185">Reference proteome</keyword>
<evidence type="ECO:0000259" key="6">
    <source>
        <dbReference type="Pfam" id="PF08263"/>
    </source>
</evidence>
<dbReference type="InterPro" id="IPR051848">
    <property type="entry name" value="PGIP"/>
</dbReference>
<comment type="caution">
    <text evidence="7">The sequence shown here is derived from an EMBL/GenBank/DDBJ whole genome shotgun (WGS) entry which is preliminary data.</text>
</comment>
<evidence type="ECO:0000256" key="2">
    <source>
        <dbReference type="ARBA" id="ARBA00022614"/>
    </source>
</evidence>
<dbReference type="InterPro" id="IPR013210">
    <property type="entry name" value="LRR_N_plant-typ"/>
</dbReference>
<dbReference type="InterPro" id="IPR032675">
    <property type="entry name" value="LRR_dom_sf"/>
</dbReference>
<proteinExistence type="inferred from homology"/>
<comment type="similarity">
    <text evidence="4">Belongs to the polygalacturonase-inhibiting protein family.</text>
</comment>
<keyword evidence="5" id="KW-0732">Signal</keyword>
<organism evidence="7 8">
    <name type="scientific">Brassica cretica</name>
    <name type="common">Mustard</name>
    <dbReference type="NCBI Taxonomy" id="69181"/>
    <lineage>
        <taxon>Eukaryota</taxon>
        <taxon>Viridiplantae</taxon>
        <taxon>Streptophyta</taxon>
        <taxon>Embryophyta</taxon>
        <taxon>Tracheophyta</taxon>
        <taxon>Spermatophyta</taxon>
        <taxon>Magnoliopsida</taxon>
        <taxon>eudicotyledons</taxon>
        <taxon>Gunneridae</taxon>
        <taxon>Pentapetalae</taxon>
        <taxon>rosids</taxon>
        <taxon>malvids</taxon>
        <taxon>Brassicales</taxon>
        <taxon>Brassicaceae</taxon>
        <taxon>Brassiceae</taxon>
        <taxon>Brassica</taxon>
    </lineage>
</organism>
<dbReference type="PANTHER" id="PTHR48059">
    <property type="entry name" value="POLYGALACTURONASE INHIBITOR 1"/>
    <property type="match status" value="1"/>
</dbReference>
<dbReference type="InterPro" id="IPR001611">
    <property type="entry name" value="Leu-rich_rpt"/>
</dbReference>
<evidence type="ECO:0000256" key="5">
    <source>
        <dbReference type="SAM" id="SignalP"/>
    </source>
</evidence>
<feature type="signal peptide" evidence="5">
    <location>
        <begin position="1"/>
        <end position="22"/>
    </location>
</feature>
<keyword evidence="2" id="KW-0433">Leucine-rich repeat</keyword>
<dbReference type="SUPFAM" id="SSF54928">
    <property type="entry name" value="RNA-binding domain, RBD"/>
    <property type="match status" value="1"/>
</dbReference>
<evidence type="ECO:0000256" key="3">
    <source>
        <dbReference type="ARBA" id="ARBA00022737"/>
    </source>
</evidence>
<name>A0ABQ7BT50_BRACR</name>
<gene>
    <name evidence="7" type="ORF">DY000_02000289</name>
</gene>
<dbReference type="EMBL" id="QGKV02000832">
    <property type="protein sequence ID" value="KAF3542547.1"/>
    <property type="molecule type" value="Genomic_DNA"/>
</dbReference>
<comment type="subcellular location">
    <subcellularLocation>
        <location evidence="1">Cell envelope</location>
    </subcellularLocation>
</comment>
<dbReference type="Pfam" id="PF08263">
    <property type="entry name" value="LRRNT_2"/>
    <property type="match status" value="1"/>
</dbReference>
<accession>A0ABQ7BT50</accession>
<feature type="chain" id="PRO_5047519783" description="Leucine-rich repeat-containing N-terminal plant-type domain-containing protein" evidence="5">
    <location>
        <begin position="23"/>
        <end position="422"/>
    </location>
</feature>
<dbReference type="Pfam" id="PF13855">
    <property type="entry name" value="LRR_8"/>
    <property type="match status" value="1"/>
</dbReference>
<evidence type="ECO:0000256" key="4">
    <source>
        <dbReference type="ARBA" id="ARBA00038043"/>
    </source>
</evidence>
<evidence type="ECO:0000313" key="7">
    <source>
        <dbReference type="EMBL" id="KAF3542547.1"/>
    </source>
</evidence>
<dbReference type="Proteomes" id="UP000266723">
    <property type="component" value="Unassembled WGS sequence"/>
</dbReference>